<dbReference type="EMBL" id="VSSQ01040349">
    <property type="protein sequence ID" value="MPM93571.1"/>
    <property type="molecule type" value="Genomic_DNA"/>
</dbReference>
<reference evidence="1" key="1">
    <citation type="submission" date="2019-08" db="EMBL/GenBank/DDBJ databases">
        <authorList>
            <person name="Kucharzyk K."/>
            <person name="Murdoch R.W."/>
            <person name="Higgins S."/>
            <person name="Loffler F."/>
        </authorList>
    </citation>
    <scope>NUCLEOTIDE SEQUENCE</scope>
</reference>
<protein>
    <submittedName>
        <fullName evidence="1">Uncharacterized protein</fullName>
    </submittedName>
</protein>
<accession>A0A645DW66</accession>
<proteinExistence type="predicted"/>
<evidence type="ECO:0000313" key="1">
    <source>
        <dbReference type="EMBL" id="MPM93571.1"/>
    </source>
</evidence>
<name>A0A645DW66_9ZZZZ</name>
<comment type="caution">
    <text evidence="1">The sequence shown here is derived from an EMBL/GenBank/DDBJ whole genome shotgun (WGS) entry which is preliminary data.</text>
</comment>
<organism evidence="1">
    <name type="scientific">bioreactor metagenome</name>
    <dbReference type="NCBI Taxonomy" id="1076179"/>
    <lineage>
        <taxon>unclassified sequences</taxon>
        <taxon>metagenomes</taxon>
        <taxon>ecological metagenomes</taxon>
    </lineage>
</organism>
<sequence>MRLGLRPVEGDPAVFPYRRTRLVVVHLGRQVVEYVPGMDRNFFLPQPENPFPPDAPEQLHERFFSGRNELLHPFMHLEVSDRARIERQHQIRQ</sequence>
<dbReference type="AlphaFoldDB" id="A0A645DW66"/>
<gene>
    <name evidence="1" type="ORF">SDC9_140710</name>
</gene>